<feature type="coiled-coil region" evidence="1">
    <location>
        <begin position="228"/>
        <end position="301"/>
    </location>
</feature>
<dbReference type="Gene3D" id="3.40.50.300">
    <property type="entry name" value="P-loop containing nucleotide triphosphate hydrolases"/>
    <property type="match status" value="2"/>
</dbReference>
<dbReference type="Pfam" id="PF13558">
    <property type="entry name" value="SbcC_Walker_B"/>
    <property type="match status" value="1"/>
</dbReference>
<dbReference type="EMBL" id="JAWONS010000280">
    <property type="protein sequence ID" value="MDW2799643.1"/>
    <property type="molecule type" value="Genomic_DNA"/>
</dbReference>
<dbReference type="RefSeq" id="WP_318065829.1">
    <property type="nucleotide sequence ID" value="NZ_JAWONS010000280.1"/>
</dbReference>
<dbReference type="InterPro" id="IPR027417">
    <property type="entry name" value="P-loop_NTPase"/>
</dbReference>
<accession>A0ABU4GPY4</accession>
<organism evidence="2 3">
    <name type="scientific">Clostridium boliviensis</name>
    <dbReference type="NCBI Taxonomy" id="318465"/>
    <lineage>
        <taxon>Bacteria</taxon>
        <taxon>Bacillati</taxon>
        <taxon>Bacillota</taxon>
        <taxon>Clostridia</taxon>
        <taxon>Eubacteriales</taxon>
        <taxon>Clostridiaceae</taxon>
        <taxon>Clostridium</taxon>
    </lineage>
</organism>
<sequence length="1366" mass="159646">MKTSKWVINRIGLIDFWYYDEEEFHFRDGRLLLRGANGSGKSVTMQSFIPLLLDGNKAAERLDPFGTRARKLENYLLEENDGREERTGYLYMEFKRKDSDSYITIGIGLCAKRNKKLDSWHFIIRDGRRIGRDFFLYKELKNKITLSRVELTNRLGEGGQVIDGQNDYMKLVNDTLFGYENVEEYKELVDLLIQLRTPKLSKDFKPTVLNEILSGSLSPLSDEDLRPMSEAIENMDNLKTRLTELETGKKAADRINEVYQQYNRAVLYEKADQYRKADQEYRQYEKEYTGVQQEIEESSQNRQQEIQREEALHIEQTTLQEKKERLDSSDLSKLMEQKLEAENKLLQTKKELEEKEKSLEERTRKETELSYALKEQTDKLEQQEKEIEEALDEMEAGLQVLSFDEHMFMSGDLKKEIAVPYPFHTLRDQMASIRRDIDLGVVLLEKRQRIAEKQEEELVGLEKARQEKQRLLLLIKDQEEQCREVKSEWEEAFYQWARSNQQLILSEEEERYYTSRIRSYDTLTDPLEAREMLRDHKDRILASLQKAGVELEHRRELEEADCEKKRQELEDWRNRKDPEPEKQEPVLANRLWMKEKHIPYYPFYKVVDFTEALDAGKRNRLEEALSCMGMLDAVVVPANYQEQVLAAREGMRDTYIFGDIGKVKENIARLLEVSSDVDDIVFYQELSDVLGAVATAAGGQTWIDEEGRFGLGILKGTITHSYEAKFIGVRAREQYRLAKIQDLEKELSEYSGKLEETKRQLSENRDRITCLEEEYSRYPSELDVREAVRELHETLEHIEKLEADLEEKEKKVSLLQKELTEAGLAVAENSKKLYLKAELSIYREAKEEALSYYDSIGTLELLHQSYLHTLENVRVLKDRMEEIFILLDEIRYEIGRRNREIGSLNSTILACDEQLKAKDYEAVREQLEYCIKRLAAIPDELKDCYLKQSGYEKDYNFGKDRLIAIREQKEKRQLDLELLKKALIDEKNLSFVSGLEGLSWENPSEAAGSVLRQLKSESLKSSGELSSLLQQRFYENLSELVDYNLTIQPVFGKEDYDDLPRGTIEPEFKRLVILAKYKGREVSYDTLLSGLAGDVEIQKSLVKESDRTLFEDVLANTVSKKIRYKIYKSESWVEKMNRLMGSMNTSSGLKLSLVWKKKKAEEEGQLDTRELVELLKKDAGLMREEELEQLSLHFQTKVQEARRIMEDTGSVRSFHAVMKEVLDYRKWFEFQLFFQKTGENRKELTNNAFFTFSGGEKAMSMYVPLFSSVVAKYDGARDDAPRLVSLDEAFAGVDEQNISDMFRLMVDMDFEFIINSQILWGDCETVPELAIYQLLRKENAKFVSVLPYIWNGKVRRPAKDGEMERG</sequence>
<keyword evidence="1" id="KW-0175">Coiled coil</keyword>
<evidence type="ECO:0000256" key="1">
    <source>
        <dbReference type="SAM" id="Coils"/>
    </source>
</evidence>
<feature type="coiled-coil region" evidence="1">
    <location>
        <begin position="331"/>
        <end position="400"/>
    </location>
</feature>
<gene>
    <name evidence="2" type="ORF">RZO55_18880</name>
</gene>
<reference evidence="2 3" key="1">
    <citation type="submission" date="2023-10" db="EMBL/GenBank/DDBJ databases">
        <title>A novel Glycoside Hydrolase 43-Like Enzyme from Clostrdium boliviensis is an Endo-xylanase, and a Candidate for Xylooligosaccharides Production from Different Xylan Substrates.</title>
        <authorList>
            <person name="Alvarez M.T."/>
            <person name="Rocabado-Villegas L.R."/>
            <person name="Salas-Veizaga D.M."/>
            <person name="Linares-Pasten J.A."/>
            <person name="Gudmundsdottir E.E."/>
            <person name="Hreggvidsson G.O."/>
            <person name="Adlercreutz P."/>
            <person name="Nordberg Karlsson E."/>
        </authorList>
    </citation>
    <scope>NUCLEOTIDE SEQUENCE [LARGE SCALE GENOMIC DNA]</scope>
    <source>
        <strain evidence="2 3">E-1</strain>
    </source>
</reference>
<dbReference type="InterPro" id="IPR013496">
    <property type="entry name" value="CHP02680"/>
</dbReference>
<dbReference type="Proteomes" id="UP001276854">
    <property type="component" value="Unassembled WGS sequence"/>
</dbReference>
<feature type="coiled-coil region" evidence="1">
    <location>
        <begin position="444"/>
        <end position="488"/>
    </location>
</feature>
<name>A0ABU4GPY4_9CLOT</name>
<protein>
    <submittedName>
        <fullName evidence="2">TIGR02680 family protein</fullName>
    </submittedName>
</protein>
<evidence type="ECO:0000313" key="2">
    <source>
        <dbReference type="EMBL" id="MDW2799643.1"/>
    </source>
</evidence>
<feature type="coiled-coil region" evidence="1">
    <location>
        <begin position="740"/>
        <end position="825"/>
    </location>
</feature>
<keyword evidence="3" id="KW-1185">Reference proteome</keyword>
<dbReference type="SUPFAM" id="SSF52540">
    <property type="entry name" value="P-loop containing nucleoside triphosphate hydrolases"/>
    <property type="match status" value="1"/>
</dbReference>
<evidence type="ECO:0000313" key="3">
    <source>
        <dbReference type="Proteomes" id="UP001276854"/>
    </source>
</evidence>
<dbReference type="NCBIfam" id="TIGR02680">
    <property type="entry name" value="TIGR02680 family protein"/>
    <property type="match status" value="1"/>
</dbReference>
<comment type="caution">
    <text evidence="2">The sequence shown here is derived from an EMBL/GenBank/DDBJ whole genome shotgun (WGS) entry which is preliminary data.</text>
</comment>
<proteinExistence type="predicted"/>